<comment type="similarity">
    <text evidence="3 10">Belongs to the Aux/IAA family.</text>
</comment>
<gene>
    <name evidence="13" type="ORF">MUK42_21615</name>
</gene>
<protein>
    <recommendedName>
        <fullName evidence="10">Auxin-responsive protein</fullName>
    </recommendedName>
</protein>
<name>A0A9E7KD13_9LILI</name>
<dbReference type="AlphaFoldDB" id="A0A9E7KD13"/>
<evidence type="ECO:0000256" key="8">
    <source>
        <dbReference type="ARBA" id="ARBA00023242"/>
    </source>
</evidence>
<accession>A0A9E7KD13</accession>
<feature type="region of interest" description="Disordered" evidence="11">
    <location>
        <begin position="276"/>
        <end position="295"/>
    </location>
</feature>
<evidence type="ECO:0000256" key="6">
    <source>
        <dbReference type="ARBA" id="ARBA00023015"/>
    </source>
</evidence>
<dbReference type="PANTHER" id="PTHR31734">
    <property type="entry name" value="AUXIN-RESPONSIVE PROTEIN IAA17"/>
    <property type="match status" value="1"/>
</dbReference>
<dbReference type="EMBL" id="CP097508">
    <property type="protein sequence ID" value="URE13342.1"/>
    <property type="molecule type" value="Genomic_DNA"/>
</dbReference>
<evidence type="ECO:0000313" key="13">
    <source>
        <dbReference type="EMBL" id="URE13342.1"/>
    </source>
</evidence>
<evidence type="ECO:0000256" key="5">
    <source>
        <dbReference type="ARBA" id="ARBA00022491"/>
    </source>
</evidence>
<reference evidence="13" key="1">
    <citation type="submission" date="2022-05" db="EMBL/GenBank/DDBJ databases">
        <title>The Musa troglodytarum L. genome provides insights into the mechanism of non-climacteric behaviour and enrichment of carotenoids.</title>
        <authorList>
            <person name="Wang J."/>
        </authorList>
    </citation>
    <scope>NUCLEOTIDE SEQUENCE</scope>
    <source>
        <tissue evidence="13">Leaf</tissue>
    </source>
</reference>
<evidence type="ECO:0000256" key="9">
    <source>
        <dbReference type="ARBA" id="ARBA00023294"/>
    </source>
</evidence>
<organism evidence="13 14">
    <name type="scientific">Musa troglodytarum</name>
    <name type="common">fe'i banana</name>
    <dbReference type="NCBI Taxonomy" id="320322"/>
    <lineage>
        <taxon>Eukaryota</taxon>
        <taxon>Viridiplantae</taxon>
        <taxon>Streptophyta</taxon>
        <taxon>Embryophyta</taxon>
        <taxon>Tracheophyta</taxon>
        <taxon>Spermatophyta</taxon>
        <taxon>Magnoliopsida</taxon>
        <taxon>Liliopsida</taxon>
        <taxon>Zingiberales</taxon>
        <taxon>Musaceae</taxon>
        <taxon>Musa</taxon>
    </lineage>
</organism>
<evidence type="ECO:0000256" key="2">
    <source>
        <dbReference type="ARBA" id="ARBA00004123"/>
    </source>
</evidence>
<keyword evidence="7 10" id="KW-0804">Transcription</keyword>
<proteinExistence type="inferred from homology"/>
<sequence>MKPMLFEPPLTIQEEGGAVDDHSQAMRAVSGFQSHLELSLGISSDTIFNVAAGRVGEKRHRGGSTELPAAFPAPNGDLALHRRDEASLVEAMKSWSAADIHSGFVHPWSLAARQQKAVLEQAHRSPSLTRAAHPVGWPPVRASRKNIASANLVRAAEMDGEKDAKRPKLGEGEAARSETRSRSTMFVKVNMEGYVFGRKIDLKAHDGYQSLSRALCKLFRNFLSSNCLSNSEEQDDEVVHDGFILLYEDNEGDQMLAGDIPWELFVTSVKKLYIAPSPKRNDTGGEPKTPTSSNN</sequence>
<keyword evidence="9 10" id="KW-0927">Auxin signaling pathway</keyword>
<keyword evidence="5 10" id="KW-0678">Repressor</keyword>
<keyword evidence="8 10" id="KW-0539">Nucleus</keyword>
<evidence type="ECO:0000313" key="14">
    <source>
        <dbReference type="Proteomes" id="UP001055439"/>
    </source>
</evidence>
<dbReference type="Pfam" id="PF02309">
    <property type="entry name" value="AUX_IAA"/>
    <property type="match status" value="1"/>
</dbReference>
<dbReference type="PROSITE" id="PS51745">
    <property type="entry name" value="PB1"/>
    <property type="match status" value="1"/>
</dbReference>
<keyword evidence="6 10" id="KW-0805">Transcription regulation</keyword>
<comment type="subunit">
    <text evidence="4 10">Homodimers and heterodimers.</text>
</comment>
<evidence type="ECO:0000259" key="12">
    <source>
        <dbReference type="PROSITE" id="PS51745"/>
    </source>
</evidence>
<comment type="function">
    <text evidence="1 10">Aux/IAA proteins are short-lived transcriptional factors that function as repressors of early auxin response genes at low auxin concentrations.</text>
</comment>
<feature type="domain" description="PB1" evidence="12">
    <location>
        <begin position="184"/>
        <end position="277"/>
    </location>
</feature>
<dbReference type="InterPro" id="IPR053793">
    <property type="entry name" value="PB1-like"/>
</dbReference>
<dbReference type="Gene3D" id="3.10.20.90">
    <property type="entry name" value="Phosphatidylinositol 3-kinase Catalytic Subunit, Chain A, domain 1"/>
    <property type="match status" value="1"/>
</dbReference>
<evidence type="ECO:0000256" key="4">
    <source>
        <dbReference type="ARBA" id="ARBA00011726"/>
    </source>
</evidence>
<dbReference type="OrthoDB" id="615826at2759"/>
<dbReference type="GO" id="GO:0009734">
    <property type="term" value="P:auxin-activated signaling pathway"/>
    <property type="evidence" value="ECO:0007669"/>
    <property type="project" value="UniProtKB-UniRule"/>
</dbReference>
<dbReference type="Proteomes" id="UP001055439">
    <property type="component" value="Chromosome 6"/>
</dbReference>
<dbReference type="InterPro" id="IPR003311">
    <property type="entry name" value="AUX_IAA"/>
</dbReference>
<dbReference type="SUPFAM" id="SSF54277">
    <property type="entry name" value="CAD &amp; PB1 domains"/>
    <property type="match status" value="1"/>
</dbReference>
<keyword evidence="14" id="KW-1185">Reference proteome</keyword>
<comment type="subcellular location">
    <subcellularLocation>
        <location evidence="2 10">Nucleus</location>
    </subcellularLocation>
</comment>
<evidence type="ECO:0000256" key="3">
    <source>
        <dbReference type="ARBA" id="ARBA00006728"/>
    </source>
</evidence>
<evidence type="ECO:0000256" key="10">
    <source>
        <dbReference type="RuleBase" id="RU004549"/>
    </source>
</evidence>
<dbReference type="GO" id="GO:0006355">
    <property type="term" value="P:regulation of DNA-templated transcription"/>
    <property type="evidence" value="ECO:0007669"/>
    <property type="project" value="InterPro"/>
</dbReference>
<evidence type="ECO:0000256" key="11">
    <source>
        <dbReference type="SAM" id="MobiDB-lite"/>
    </source>
</evidence>
<evidence type="ECO:0000256" key="7">
    <source>
        <dbReference type="ARBA" id="ARBA00023163"/>
    </source>
</evidence>
<evidence type="ECO:0000256" key="1">
    <source>
        <dbReference type="ARBA" id="ARBA00002159"/>
    </source>
</evidence>
<feature type="region of interest" description="Disordered" evidence="11">
    <location>
        <begin position="158"/>
        <end position="181"/>
    </location>
</feature>
<dbReference type="InterPro" id="IPR033389">
    <property type="entry name" value="AUX/IAA_dom"/>
</dbReference>
<dbReference type="PANTHER" id="PTHR31734:SF120">
    <property type="entry name" value="AUXIN-RESPONSIVE PROTEIN IAA25"/>
    <property type="match status" value="1"/>
</dbReference>
<dbReference type="GO" id="GO:0005634">
    <property type="term" value="C:nucleus"/>
    <property type="evidence" value="ECO:0007669"/>
    <property type="project" value="UniProtKB-SubCell"/>
</dbReference>